<feature type="transmembrane region" description="Helical" evidence="6">
    <location>
        <begin position="72"/>
        <end position="91"/>
    </location>
</feature>
<evidence type="ECO:0000256" key="5">
    <source>
        <dbReference type="ARBA" id="ARBA00023136"/>
    </source>
</evidence>
<dbReference type="PANTHER" id="PTHR30509">
    <property type="entry name" value="P-HYDROXYBENZOIC ACID EFFLUX PUMP SUBUNIT-RELATED"/>
    <property type="match status" value="1"/>
</dbReference>
<keyword evidence="7" id="KW-1185">Reference proteome</keyword>
<feature type="transmembrane region" description="Helical" evidence="6">
    <location>
        <begin position="521"/>
        <end position="542"/>
    </location>
</feature>
<dbReference type="KEGG" id="zju:107430559"/>
<evidence type="ECO:0000256" key="3">
    <source>
        <dbReference type="ARBA" id="ARBA00022692"/>
    </source>
</evidence>
<keyword evidence="3 6" id="KW-0812">Transmembrane</keyword>
<dbReference type="RefSeq" id="XP_015896892.3">
    <property type="nucleotide sequence ID" value="XM_016041406.4"/>
</dbReference>
<evidence type="ECO:0000256" key="1">
    <source>
        <dbReference type="ARBA" id="ARBA00004651"/>
    </source>
</evidence>
<reference evidence="8" key="1">
    <citation type="submission" date="2025-08" db="UniProtKB">
        <authorList>
            <consortium name="RefSeq"/>
        </authorList>
    </citation>
    <scope>IDENTIFICATION</scope>
    <source>
        <tissue evidence="8">Seedling</tissue>
    </source>
</reference>
<keyword evidence="2" id="KW-1003">Cell membrane</keyword>
<evidence type="ECO:0000313" key="8">
    <source>
        <dbReference type="RefSeq" id="XP_015896892.3"/>
    </source>
</evidence>
<dbReference type="GO" id="GO:0022857">
    <property type="term" value="F:transmembrane transporter activity"/>
    <property type="evidence" value="ECO:0007669"/>
    <property type="project" value="InterPro"/>
</dbReference>
<keyword evidence="5 6" id="KW-0472">Membrane</keyword>
<protein>
    <submittedName>
        <fullName evidence="8">Uncharacterized protein LOC107430559</fullName>
    </submittedName>
</protein>
<dbReference type="Proteomes" id="UP001652623">
    <property type="component" value="Chromosome 6"/>
</dbReference>
<name>A0A6P4BD24_ZIZJJ</name>
<dbReference type="GO" id="GO:0005886">
    <property type="term" value="C:plasma membrane"/>
    <property type="evidence" value="ECO:0007669"/>
    <property type="project" value="UniProtKB-SubCell"/>
</dbReference>
<dbReference type="InParanoid" id="A0A6P4BD24"/>
<comment type="subcellular location">
    <subcellularLocation>
        <location evidence="1">Cell membrane</location>
        <topology evidence="1">Multi-pass membrane protein</topology>
    </subcellularLocation>
</comment>
<sequence>MRYQNYHAWLWRKRLGSALRTSLACIIVGCTTLYGPVPLRRLLTYPAFSYVTTILVVSEATLGDTLRSSWHVLYATVQVVIPSMLSLWLIGPARFKNELVAAVAVAINAFLVALPESTHLMSKRIAFGQIVIVYVGTVVHGSQTGVFMHPIHVASSTAVGALASVLAMLFPYPRLAYCELRKTCRLYAENASERMTLMVEAISAQDQTAARELICQEKALSKSGARLLQDIKNNLGGMKWERPQLKFLKANDIDLVKKLQEMELPLRGMEISLSFCPSIPVQMMDDGLKHVLHVSKVQAGLKLEQAKCSAPFDGTTAPEGKGETLDRPIWTTKTTSTTQEDLSAMFLLYCMALLTDGPPVSQDLPNNLNEDSEESKEILYNFRKAWSNLNIRARSQKFSFALKCSLSLGLAVFFGLLYQKENGYWSGLTIAISFVTGRQATFNVANARAQGTVMGSIYGILCLFVFQRFLELRLLALLPWIIISSFLIHSRIYGQAGGFSAAIGALLIVGRKDYGAPSEFAIARIIEASIGLLCFILVEILLNPVRAATLAKTELSQSIGALGDCIRNITLCSQQKNMPASKPLSDKQHQLTHHVNELEKFIQEAQLEPNFWFLPFHGACYTKLLESLSAMVNLLLFISYQIEFLTEASQNFEGPLRELLQHMNDDLERFTKKVGSSLKSLQEATSASFQVFEEASQRDNTSHDIELGKSSNRNAFKRLTTENREVQNILSSFLQHLDEFDKICIEEGKEPKSQMVLCSTGLGFCIQNVARETMEIENQVKELVQWENPSSQRNLYKILCKIIWMHT</sequence>
<feature type="transmembrane region" description="Helical" evidence="6">
    <location>
        <begin position="457"/>
        <end position="486"/>
    </location>
</feature>
<evidence type="ECO:0000256" key="6">
    <source>
        <dbReference type="SAM" id="Phobius"/>
    </source>
</evidence>
<gene>
    <name evidence="8" type="primary">LOC107430559</name>
</gene>
<dbReference type="Pfam" id="PF04632">
    <property type="entry name" value="FUSC"/>
    <property type="match status" value="1"/>
</dbReference>
<dbReference type="PANTHER" id="PTHR30509:SF34">
    <property type="entry name" value="F3L24.34 PROTEIN"/>
    <property type="match status" value="1"/>
</dbReference>
<feature type="transmembrane region" description="Helical" evidence="6">
    <location>
        <begin position="153"/>
        <end position="172"/>
    </location>
</feature>
<feature type="transmembrane region" description="Helical" evidence="6">
    <location>
        <begin position="400"/>
        <end position="418"/>
    </location>
</feature>
<organism evidence="7 8">
    <name type="scientific">Ziziphus jujuba</name>
    <name type="common">Chinese jujube</name>
    <name type="synonym">Ziziphus sativa</name>
    <dbReference type="NCBI Taxonomy" id="326968"/>
    <lineage>
        <taxon>Eukaryota</taxon>
        <taxon>Viridiplantae</taxon>
        <taxon>Streptophyta</taxon>
        <taxon>Embryophyta</taxon>
        <taxon>Tracheophyta</taxon>
        <taxon>Spermatophyta</taxon>
        <taxon>Magnoliopsida</taxon>
        <taxon>eudicotyledons</taxon>
        <taxon>Gunneridae</taxon>
        <taxon>Pentapetalae</taxon>
        <taxon>rosids</taxon>
        <taxon>fabids</taxon>
        <taxon>Rosales</taxon>
        <taxon>Rhamnaceae</taxon>
        <taxon>Paliureae</taxon>
        <taxon>Ziziphus</taxon>
    </lineage>
</organism>
<keyword evidence="4 6" id="KW-1133">Transmembrane helix</keyword>
<feature type="transmembrane region" description="Helical" evidence="6">
    <location>
        <begin position="21"/>
        <end position="37"/>
    </location>
</feature>
<evidence type="ECO:0000313" key="7">
    <source>
        <dbReference type="Proteomes" id="UP001652623"/>
    </source>
</evidence>
<evidence type="ECO:0000256" key="4">
    <source>
        <dbReference type="ARBA" id="ARBA00022989"/>
    </source>
</evidence>
<dbReference type="InterPro" id="IPR006726">
    <property type="entry name" value="PHBA_efflux_AaeB/fusaric-R"/>
</dbReference>
<dbReference type="GeneID" id="107430559"/>
<accession>A0A6P4BD24</accession>
<dbReference type="AlphaFoldDB" id="A0A6P4BD24"/>
<feature type="transmembrane region" description="Helical" evidence="6">
    <location>
        <begin position="97"/>
        <end position="114"/>
    </location>
</feature>
<proteinExistence type="predicted"/>
<evidence type="ECO:0000256" key="2">
    <source>
        <dbReference type="ARBA" id="ARBA00022475"/>
    </source>
</evidence>